<dbReference type="GO" id="GO:0015288">
    <property type="term" value="F:porin activity"/>
    <property type="evidence" value="ECO:0007669"/>
    <property type="project" value="TreeGrafter"/>
</dbReference>
<evidence type="ECO:0000313" key="8">
    <source>
        <dbReference type="EMBL" id="MUV04682.1"/>
    </source>
</evidence>
<evidence type="ECO:0000313" key="9">
    <source>
        <dbReference type="Proteomes" id="UP000433945"/>
    </source>
</evidence>
<reference evidence="8 9" key="1">
    <citation type="submission" date="2019-12" db="EMBL/GenBank/DDBJ databases">
        <authorList>
            <person name="Sun J.-Q."/>
        </authorList>
    </citation>
    <scope>NUCLEOTIDE SEQUENCE [LARGE SCALE GENOMIC DNA]</scope>
    <source>
        <strain evidence="8 9">JCM 17928</strain>
    </source>
</reference>
<feature type="chain" id="PRO_5026884049" evidence="7">
    <location>
        <begin position="24"/>
        <end position="444"/>
    </location>
</feature>
<dbReference type="RefSeq" id="WP_157484002.1">
    <property type="nucleotide sequence ID" value="NZ_WOWP01000053.1"/>
</dbReference>
<evidence type="ECO:0000256" key="4">
    <source>
        <dbReference type="ARBA" id="ARBA00023136"/>
    </source>
</evidence>
<dbReference type="EMBL" id="WOWP01000053">
    <property type="protein sequence ID" value="MUV04682.1"/>
    <property type="molecule type" value="Genomic_DNA"/>
</dbReference>
<evidence type="ECO:0000256" key="1">
    <source>
        <dbReference type="ARBA" id="ARBA00004442"/>
    </source>
</evidence>
<keyword evidence="4" id="KW-0472">Membrane</keyword>
<proteinExistence type="predicted"/>
<accession>A0A6N8HG28</accession>
<feature type="coiled-coil region" evidence="6">
    <location>
        <begin position="371"/>
        <end position="398"/>
    </location>
</feature>
<dbReference type="OrthoDB" id="1271612at2"/>
<keyword evidence="2" id="KW-1134">Transmembrane beta strand</keyword>
<name>A0A6N8HG28_9FLAO</name>
<dbReference type="GO" id="GO:1990281">
    <property type="term" value="C:efflux pump complex"/>
    <property type="evidence" value="ECO:0007669"/>
    <property type="project" value="TreeGrafter"/>
</dbReference>
<protein>
    <submittedName>
        <fullName evidence="8">TolC family protein</fullName>
    </submittedName>
</protein>
<dbReference type="PANTHER" id="PTHR30026">
    <property type="entry name" value="OUTER MEMBRANE PROTEIN TOLC"/>
    <property type="match status" value="1"/>
</dbReference>
<dbReference type="InterPro" id="IPR051906">
    <property type="entry name" value="TolC-like"/>
</dbReference>
<sequence length="444" mass="50998">MIAFIKKITLRFLPILISLPLFSQELQYTTPIYLSIEDTWNKAINYSKKIDLSRMEAAISEEEIAEKKIERLPEMDLKGNYEYATNIPVYENGLFSKPTQHEVIHILYKVSAGYYFNIYNGNKLNLAIKSKEIGAELANEQRDLSISEIKLQAAAYYLDLQRSYIFKKLVIDDISNQEEQLSEIVSLSKNGVVLESDVLRVKLKLSNQKMMLVKIDNDIAITNQKLNIVIGLPDHQLIQPDSLKDPALISLTDYEEWLKIAEHNSYDYNISSSKTELSRIALKSVKANVRPKIGLYGEFYLANPQIFLYPYSPSNYTLGVFGVRASFPLSELYLNKPKERVAKLNLEREELEHHHVEDKIREDVFAAFTRYNEALVRINVAKDDVEQSEENARIISENYFHQSALITDLLDANIQLLQSQFNLASAKIAAQIQYYQLQHVTGTL</sequence>
<dbReference type="PANTHER" id="PTHR30026:SF23">
    <property type="entry name" value="TO APRF-PUTATIVE OUTER MEMBRANE EFFLUX PROTEIN OR SECRETED ALKALINE PHOSPHATASE-RELATED"/>
    <property type="match status" value="1"/>
</dbReference>
<organism evidence="8 9">
    <name type="scientific">Flavobacterium rakeshii</name>
    <dbReference type="NCBI Taxonomy" id="1038845"/>
    <lineage>
        <taxon>Bacteria</taxon>
        <taxon>Pseudomonadati</taxon>
        <taxon>Bacteroidota</taxon>
        <taxon>Flavobacteriia</taxon>
        <taxon>Flavobacteriales</taxon>
        <taxon>Flavobacteriaceae</taxon>
        <taxon>Flavobacterium</taxon>
    </lineage>
</organism>
<keyword evidence="3" id="KW-0812">Transmembrane</keyword>
<dbReference type="GO" id="GO:0009279">
    <property type="term" value="C:cell outer membrane"/>
    <property type="evidence" value="ECO:0007669"/>
    <property type="project" value="UniProtKB-SubCell"/>
</dbReference>
<keyword evidence="6" id="KW-0175">Coiled coil</keyword>
<gene>
    <name evidence="8" type="ORF">GN157_13275</name>
</gene>
<dbReference type="AlphaFoldDB" id="A0A6N8HG28"/>
<dbReference type="GO" id="GO:0015562">
    <property type="term" value="F:efflux transmembrane transporter activity"/>
    <property type="evidence" value="ECO:0007669"/>
    <property type="project" value="InterPro"/>
</dbReference>
<evidence type="ECO:0000256" key="5">
    <source>
        <dbReference type="ARBA" id="ARBA00023237"/>
    </source>
</evidence>
<comment type="caution">
    <text evidence="8">The sequence shown here is derived from an EMBL/GenBank/DDBJ whole genome shotgun (WGS) entry which is preliminary data.</text>
</comment>
<feature type="signal peptide" evidence="7">
    <location>
        <begin position="1"/>
        <end position="23"/>
    </location>
</feature>
<evidence type="ECO:0000256" key="6">
    <source>
        <dbReference type="SAM" id="Coils"/>
    </source>
</evidence>
<keyword evidence="5" id="KW-0998">Cell outer membrane</keyword>
<keyword evidence="7" id="KW-0732">Signal</keyword>
<evidence type="ECO:0000256" key="2">
    <source>
        <dbReference type="ARBA" id="ARBA00022452"/>
    </source>
</evidence>
<keyword evidence="9" id="KW-1185">Reference proteome</keyword>
<evidence type="ECO:0000256" key="3">
    <source>
        <dbReference type="ARBA" id="ARBA00022692"/>
    </source>
</evidence>
<evidence type="ECO:0000256" key="7">
    <source>
        <dbReference type="SAM" id="SignalP"/>
    </source>
</evidence>
<dbReference type="Proteomes" id="UP000433945">
    <property type="component" value="Unassembled WGS sequence"/>
</dbReference>
<dbReference type="SUPFAM" id="SSF56954">
    <property type="entry name" value="Outer membrane efflux proteins (OEP)"/>
    <property type="match status" value="1"/>
</dbReference>
<comment type="subcellular location">
    <subcellularLocation>
        <location evidence="1">Cell outer membrane</location>
    </subcellularLocation>
</comment>
<dbReference type="Gene3D" id="1.20.1600.10">
    <property type="entry name" value="Outer membrane efflux proteins (OEP)"/>
    <property type="match status" value="1"/>
</dbReference>